<evidence type="ECO:0000313" key="2">
    <source>
        <dbReference type="EMBL" id="EAZ80807.1"/>
    </source>
</evidence>
<dbReference type="eggNOG" id="COG1225">
    <property type="taxonomic scope" value="Bacteria"/>
</dbReference>
<dbReference type="OrthoDB" id="9809746at2"/>
<sequence>MKNLLKVGATAPIIQGKDLWENDIKVPNEKQWVYLSFHRFASCPFCNLRTNELIRNYPKFKEKQIEIITIWPSKKELLLEHSNPDSAVFPILSDPKKQWYQAYGVTESSMMGAIRLLKQPRLIWEALIQSNKKMDIDSDPTLMPASFLIDPDGIIRMAYYGKHYGDHPSVESILSIP</sequence>
<comment type="caution">
    <text evidence="2">The sequence shown here is derived from an EMBL/GenBank/DDBJ whole genome shotgun (WGS) entry which is preliminary data.</text>
</comment>
<dbReference type="Proteomes" id="UP000003919">
    <property type="component" value="Chromosome"/>
</dbReference>
<dbReference type="InterPro" id="IPR000866">
    <property type="entry name" value="AhpC/TSA"/>
</dbReference>
<dbReference type="HOGENOM" id="CLU_084744_0_0_10"/>
<dbReference type="RefSeq" id="WP_008199618.1">
    <property type="nucleotide sequence ID" value="NZ_CM001023.1"/>
</dbReference>
<proteinExistence type="predicted"/>
<dbReference type="Gene3D" id="3.40.30.10">
    <property type="entry name" value="Glutaredoxin"/>
    <property type="match status" value="1"/>
</dbReference>
<dbReference type="InterPro" id="IPR036249">
    <property type="entry name" value="Thioredoxin-like_sf"/>
</dbReference>
<dbReference type="AlphaFoldDB" id="A3HZX1"/>
<dbReference type="Pfam" id="PF00578">
    <property type="entry name" value="AhpC-TSA"/>
    <property type="match status" value="1"/>
</dbReference>
<dbReference type="STRING" id="388413.ALPR1_07775"/>
<organism evidence="2 3">
    <name type="scientific">Algoriphagus machipongonensis</name>
    <dbReference type="NCBI Taxonomy" id="388413"/>
    <lineage>
        <taxon>Bacteria</taxon>
        <taxon>Pseudomonadati</taxon>
        <taxon>Bacteroidota</taxon>
        <taxon>Cytophagia</taxon>
        <taxon>Cytophagales</taxon>
        <taxon>Cyclobacteriaceae</taxon>
        <taxon>Algoriphagus</taxon>
    </lineage>
</organism>
<dbReference type="PROSITE" id="PS51352">
    <property type="entry name" value="THIOREDOXIN_2"/>
    <property type="match status" value="1"/>
</dbReference>
<evidence type="ECO:0000313" key="3">
    <source>
        <dbReference type="Proteomes" id="UP000003919"/>
    </source>
</evidence>
<accession>A3HZX1</accession>
<dbReference type="EMBL" id="AAXU02000001">
    <property type="protein sequence ID" value="EAZ80807.1"/>
    <property type="molecule type" value="Genomic_DNA"/>
</dbReference>
<protein>
    <submittedName>
        <fullName evidence="2">Antioxidant, AhpC/TSA family</fullName>
    </submittedName>
</protein>
<keyword evidence="3" id="KW-1185">Reference proteome</keyword>
<dbReference type="InterPro" id="IPR013766">
    <property type="entry name" value="Thioredoxin_domain"/>
</dbReference>
<evidence type="ECO:0000259" key="1">
    <source>
        <dbReference type="PROSITE" id="PS51352"/>
    </source>
</evidence>
<dbReference type="SUPFAM" id="SSF52833">
    <property type="entry name" value="Thioredoxin-like"/>
    <property type="match status" value="1"/>
</dbReference>
<reference evidence="2 3" key="1">
    <citation type="journal article" date="2011" name="J. Bacteriol.">
        <title>Complete genome sequence of Algoriphagus sp. PR1, bacterial prey of a colony-forming choanoflagellate.</title>
        <authorList>
            <person name="Alegado R.A."/>
            <person name="Ferriera S."/>
            <person name="Nusbaum C."/>
            <person name="Young S.K."/>
            <person name="Zeng Q."/>
            <person name="Imamovic A."/>
            <person name="Fairclough S.R."/>
            <person name="King N."/>
        </authorList>
    </citation>
    <scope>NUCLEOTIDE SEQUENCE [LARGE SCALE GENOMIC DNA]</scope>
    <source>
        <strain evidence="2 3">PR1</strain>
    </source>
</reference>
<dbReference type="GO" id="GO:0016209">
    <property type="term" value="F:antioxidant activity"/>
    <property type="evidence" value="ECO:0007669"/>
    <property type="project" value="InterPro"/>
</dbReference>
<feature type="domain" description="Thioredoxin" evidence="1">
    <location>
        <begin position="5"/>
        <end position="177"/>
    </location>
</feature>
<name>A3HZX1_9BACT</name>
<dbReference type="EMBL" id="CM001023">
    <property type="protein sequence ID" value="EAZ80807.1"/>
    <property type="molecule type" value="Genomic_DNA"/>
</dbReference>
<gene>
    <name evidence="2" type="ORF">ALPR1_07775</name>
</gene>
<dbReference type="GO" id="GO:0016491">
    <property type="term" value="F:oxidoreductase activity"/>
    <property type="evidence" value="ECO:0007669"/>
    <property type="project" value="InterPro"/>
</dbReference>